<feature type="non-terminal residue" evidence="1">
    <location>
        <position position="96"/>
    </location>
</feature>
<accession>A0ABD3V1N3</accession>
<reference evidence="1 2" key="1">
    <citation type="submission" date="2024-11" db="EMBL/GenBank/DDBJ databases">
        <title>Chromosome-level genome assembly of the freshwater bivalve Anodonta woodiana.</title>
        <authorList>
            <person name="Chen X."/>
        </authorList>
    </citation>
    <scope>NUCLEOTIDE SEQUENCE [LARGE SCALE GENOMIC DNA]</scope>
    <source>
        <strain evidence="1">MN2024</strain>
        <tissue evidence="1">Gills</tissue>
    </source>
</reference>
<keyword evidence="2" id="KW-1185">Reference proteome</keyword>
<protein>
    <submittedName>
        <fullName evidence="1">Uncharacterized protein</fullName>
    </submittedName>
</protein>
<evidence type="ECO:0000313" key="1">
    <source>
        <dbReference type="EMBL" id="KAL3854455.1"/>
    </source>
</evidence>
<feature type="non-terminal residue" evidence="1">
    <location>
        <position position="1"/>
    </location>
</feature>
<organism evidence="1 2">
    <name type="scientific">Sinanodonta woodiana</name>
    <name type="common">Chinese pond mussel</name>
    <name type="synonym">Anodonta woodiana</name>
    <dbReference type="NCBI Taxonomy" id="1069815"/>
    <lineage>
        <taxon>Eukaryota</taxon>
        <taxon>Metazoa</taxon>
        <taxon>Spiralia</taxon>
        <taxon>Lophotrochozoa</taxon>
        <taxon>Mollusca</taxon>
        <taxon>Bivalvia</taxon>
        <taxon>Autobranchia</taxon>
        <taxon>Heteroconchia</taxon>
        <taxon>Palaeoheterodonta</taxon>
        <taxon>Unionida</taxon>
        <taxon>Unionoidea</taxon>
        <taxon>Unionidae</taxon>
        <taxon>Unioninae</taxon>
        <taxon>Sinanodonta</taxon>
    </lineage>
</organism>
<gene>
    <name evidence="1" type="ORF">ACJMK2_013723</name>
</gene>
<sequence>IVDCLQSNISNSSIMQHQQRITDRTIHPLNDEKCPLKSDQTDTLKHHVDIKHRARSLLDKGEITFTKSNFTHTISGVIEPICWLDLARLVSVFSLN</sequence>
<dbReference type="AlphaFoldDB" id="A0ABD3V1N3"/>
<name>A0ABD3V1N3_SINWO</name>
<evidence type="ECO:0000313" key="2">
    <source>
        <dbReference type="Proteomes" id="UP001634394"/>
    </source>
</evidence>
<dbReference type="EMBL" id="JBJQND010000014">
    <property type="protein sequence ID" value="KAL3854455.1"/>
    <property type="molecule type" value="Genomic_DNA"/>
</dbReference>
<dbReference type="Proteomes" id="UP001634394">
    <property type="component" value="Unassembled WGS sequence"/>
</dbReference>
<comment type="caution">
    <text evidence="1">The sequence shown here is derived from an EMBL/GenBank/DDBJ whole genome shotgun (WGS) entry which is preliminary data.</text>
</comment>
<proteinExistence type="predicted"/>